<dbReference type="PROSITE" id="PS50076">
    <property type="entry name" value="DNAJ_2"/>
    <property type="match status" value="1"/>
</dbReference>
<dbReference type="OMA" id="FVDWYCI"/>
<name>A0A251UIA6_HELAN</name>
<dbReference type="CDD" id="cd06257">
    <property type="entry name" value="DnaJ"/>
    <property type="match status" value="1"/>
</dbReference>
<evidence type="ECO:0000313" key="4">
    <source>
        <dbReference type="EMBL" id="OTG22606.1"/>
    </source>
</evidence>
<dbReference type="InterPro" id="IPR001623">
    <property type="entry name" value="DnaJ_domain"/>
</dbReference>
<protein>
    <submittedName>
        <fullName evidence="3">DnaJ domain, Chaperone J-domain superfamily</fullName>
    </submittedName>
    <submittedName>
        <fullName evidence="4">Putative chaperone DnaJ-domain superfamily protein</fullName>
    </submittedName>
</protein>
<dbReference type="InterPro" id="IPR036869">
    <property type="entry name" value="J_dom_sf"/>
</dbReference>
<dbReference type="OrthoDB" id="10250354at2759"/>
<dbReference type="AlphaFoldDB" id="A0A251UIA6"/>
<gene>
    <name evidence="4" type="ORF">HannXRQ_Chr06g0173371</name>
    <name evidence="3" type="ORF">HanXRQr2_Chr06g0251431</name>
</gene>
<organism evidence="4 5">
    <name type="scientific">Helianthus annuus</name>
    <name type="common">Common sunflower</name>
    <dbReference type="NCBI Taxonomy" id="4232"/>
    <lineage>
        <taxon>Eukaryota</taxon>
        <taxon>Viridiplantae</taxon>
        <taxon>Streptophyta</taxon>
        <taxon>Embryophyta</taxon>
        <taxon>Tracheophyta</taxon>
        <taxon>Spermatophyta</taxon>
        <taxon>Magnoliopsida</taxon>
        <taxon>eudicotyledons</taxon>
        <taxon>Gunneridae</taxon>
        <taxon>Pentapetalae</taxon>
        <taxon>asterids</taxon>
        <taxon>campanulids</taxon>
        <taxon>Asterales</taxon>
        <taxon>Asteraceae</taxon>
        <taxon>Asteroideae</taxon>
        <taxon>Heliantheae alliance</taxon>
        <taxon>Heliantheae</taxon>
        <taxon>Helianthus</taxon>
    </lineage>
</organism>
<dbReference type="Proteomes" id="UP000215914">
    <property type="component" value="Chromosome 6"/>
</dbReference>
<keyword evidence="5" id="KW-1185">Reference proteome</keyword>
<dbReference type="FunCoup" id="A0A251UIA6">
    <property type="interactions" value="20"/>
</dbReference>
<dbReference type="PANTHER" id="PTHR44137:SF13">
    <property type="entry name" value="CHAPERONE DNAJ-DOMAIN SUPERFAMILY PROTEIN"/>
    <property type="match status" value="1"/>
</dbReference>
<reference evidence="3 5" key="1">
    <citation type="journal article" date="2017" name="Nature">
        <title>The sunflower genome provides insights into oil metabolism, flowering and Asterid evolution.</title>
        <authorList>
            <person name="Badouin H."/>
            <person name="Gouzy J."/>
            <person name="Grassa C.J."/>
            <person name="Murat F."/>
            <person name="Staton S.E."/>
            <person name="Cottret L."/>
            <person name="Lelandais-Briere C."/>
            <person name="Owens G.L."/>
            <person name="Carrere S."/>
            <person name="Mayjonade B."/>
            <person name="Legrand L."/>
            <person name="Gill N."/>
            <person name="Kane N.C."/>
            <person name="Bowers J.E."/>
            <person name="Hubner S."/>
            <person name="Bellec A."/>
            <person name="Berard A."/>
            <person name="Berges H."/>
            <person name="Blanchet N."/>
            <person name="Boniface M.C."/>
            <person name="Brunel D."/>
            <person name="Catrice O."/>
            <person name="Chaidir N."/>
            <person name="Claudel C."/>
            <person name="Donnadieu C."/>
            <person name="Faraut T."/>
            <person name="Fievet G."/>
            <person name="Helmstetter N."/>
            <person name="King M."/>
            <person name="Knapp S.J."/>
            <person name="Lai Z."/>
            <person name="Le Paslier M.C."/>
            <person name="Lippi Y."/>
            <person name="Lorenzon L."/>
            <person name="Mandel J.R."/>
            <person name="Marage G."/>
            <person name="Marchand G."/>
            <person name="Marquand E."/>
            <person name="Bret-Mestries E."/>
            <person name="Morien E."/>
            <person name="Nambeesan S."/>
            <person name="Nguyen T."/>
            <person name="Pegot-Espagnet P."/>
            <person name="Pouilly N."/>
            <person name="Raftis F."/>
            <person name="Sallet E."/>
            <person name="Schiex T."/>
            <person name="Thomas J."/>
            <person name="Vandecasteele C."/>
            <person name="Vares D."/>
            <person name="Vear F."/>
            <person name="Vautrin S."/>
            <person name="Crespi M."/>
            <person name="Mangin B."/>
            <person name="Burke J.M."/>
            <person name="Salse J."/>
            <person name="Munos S."/>
            <person name="Vincourt P."/>
            <person name="Rieseberg L.H."/>
            <person name="Langlade N.B."/>
        </authorList>
    </citation>
    <scope>NUCLEOTIDE SEQUENCE [LARGE SCALE GENOMIC DNA]</scope>
    <source>
        <strain evidence="5">cv. SF193</strain>
        <tissue evidence="3">Leaves</tissue>
    </source>
</reference>
<dbReference type="SMART" id="SM00271">
    <property type="entry name" value="DnaJ"/>
    <property type="match status" value="1"/>
</dbReference>
<dbReference type="PANTHER" id="PTHR44137">
    <property type="entry name" value="BNAC03G44070D PROTEIN"/>
    <property type="match status" value="1"/>
</dbReference>
<dbReference type="STRING" id="4232.A0A251UIA6"/>
<feature type="domain" description="J" evidence="2">
    <location>
        <begin position="39"/>
        <end position="103"/>
    </location>
</feature>
<sequence length="236" mass="27522">MVQSESDSKVNLIKQICDISNHANSCVHHDTFDSGPFIDWYILLQLEDNVNLDTIRKRYHKYALLLHPDKNKHPKAEFAFKLVSEAYACLSDEAKRLDFDVKRWKNLCRECIKTPQSRTKVKGPSSPSDRSRSKKISTRMKEVKARFMEEARVIEKCLKVNANVDLFDKEIPVFNPNNYVNQGYPHFRVGRRNELKNSKLLKKGFKFDNQEQRAKVKCDSPIFQCKPNRSSVKLQS</sequence>
<feature type="region of interest" description="Disordered" evidence="1">
    <location>
        <begin position="117"/>
        <end position="137"/>
    </location>
</feature>
<evidence type="ECO:0000313" key="3">
    <source>
        <dbReference type="EMBL" id="KAF5801726.1"/>
    </source>
</evidence>
<dbReference type="InterPro" id="IPR018253">
    <property type="entry name" value="DnaJ_domain_CS"/>
</dbReference>
<accession>A0A251UIA6</accession>
<dbReference type="Gramene" id="mRNA:HanXRQr2_Chr06g0251431">
    <property type="protein sequence ID" value="mRNA:HanXRQr2_Chr06g0251431"/>
    <property type="gene ID" value="HanXRQr2_Chr06g0251431"/>
</dbReference>
<evidence type="ECO:0000256" key="1">
    <source>
        <dbReference type="SAM" id="MobiDB-lite"/>
    </source>
</evidence>
<dbReference type="Gene3D" id="1.10.287.110">
    <property type="entry name" value="DnaJ domain"/>
    <property type="match status" value="1"/>
</dbReference>
<dbReference type="InParanoid" id="A0A251UIA6"/>
<proteinExistence type="predicted"/>
<dbReference type="PRINTS" id="PR00625">
    <property type="entry name" value="JDOMAIN"/>
</dbReference>
<dbReference type="EMBL" id="CM007895">
    <property type="protein sequence ID" value="OTG22606.1"/>
    <property type="molecule type" value="Genomic_DNA"/>
</dbReference>
<dbReference type="Pfam" id="PF00226">
    <property type="entry name" value="DnaJ"/>
    <property type="match status" value="1"/>
</dbReference>
<dbReference type="SUPFAM" id="SSF46565">
    <property type="entry name" value="Chaperone J-domain"/>
    <property type="match status" value="1"/>
</dbReference>
<evidence type="ECO:0000313" key="5">
    <source>
        <dbReference type="Proteomes" id="UP000215914"/>
    </source>
</evidence>
<dbReference type="PROSITE" id="PS00636">
    <property type="entry name" value="DNAJ_1"/>
    <property type="match status" value="1"/>
</dbReference>
<reference evidence="4" key="2">
    <citation type="submission" date="2017-02" db="EMBL/GenBank/DDBJ databases">
        <title>Sunflower complete genome.</title>
        <authorList>
            <person name="Langlade N."/>
            <person name="Munos S."/>
        </authorList>
    </citation>
    <scope>NUCLEOTIDE SEQUENCE [LARGE SCALE GENOMIC DNA]</scope>
    <source>
        <tissue evidence="4">Leaves</tissue>
    </source>
</reference>
<dbReference type="EMBL" id="MNCJ02000321">
    <property type="protein sequence ID" value="KAF5801726.1"/>
    <property type="molecule type" value="Genomic_DNA"/>
</dbReference>
<evidence type="ECO:0000259" key="2">
    <source>
        <dbReference type="PROSITE" id="PS50076"/>
    </source>
</evidence>
<reference evidence="3" key="3">
    <citation type="submission" date="2020-06" db="EMBL/GenBank/DDBJ databases">
        <title>Helianthus annuus Genome sequencing and assembly Release 2.</title>
        <authorList>
            <person name="Gouzy J."/>
            <person name="Langlade N."/>
            <person name="Munos S."/>
        </authorList>
    </citation>
    <scope>NUCLEOTIDE SEQUENCE</scope>
    <source>
        <tissue evidence="3">Leaves</tissue>
    </source>
</reference>